<feature type="non-terminal residue" evidence="2">
    <location>
        <position position="1"/>
    </location>
</feature>
<keyword evidence="3" id="KW-1185">Reference proteome</keyword>
<organism evidence="2 3">
    <name type="scientific">Haematococcus lacustris</name>
    <name type="common">Green alga</name>
    <name type="synonym">Haematococcus pluvialis</name>
    <dbReference type="NCBI Taxonomy" id="44745"/>
    <lineage>
        <taxon>Eukaryota</taxon>
        <taxon>Viridiplantae</taxon>
        <taxon>Chlorophyta</taxon>
        <taxon>core chlorophytes</taxon>
        <taxon>Chlorophyceae</taxon>
        <taxon>CS clade</taxon>
        <taxon>Chlamydomonadales</taxon>
        <taxon>Haematococcaceae</taxon>
        <taxon>Haematococcus</taxon>
    </lineage>
</organism>
<dbReference type="PANTHER" id="PTHR31280:SF4">
    <property type="entry name" value="ELONGATION FACTOR TS (DUF810)"/>
    <property type="match status" value="1"/>
</dbReference>
<dbReference type="AlphaFoldDB" id="A0A6A0A3H1"/>
<feature type="domain" description="PATROL1-like C-terminal" evidence="1">
    <location>
        <begin position="14"/>
        <end position="87"/>
    </location>
</feature>
<dbReference type="InterPro" id="IPR008528">
    <property type="entry name" value="unc-13_homologue"/>
</dbReference>
<evidence type="ECO:0000313" key="2">
    <source>
        <dbReference type="EMBL" id="GFH24362.1"/>
    </source>
</evidence>
<gene>
    <name evidence="2" type="ORF">HaLaN_22143</name>
</gene>
<accession>A0A6A0A3H1</accession>
<evidence type="ECO:0000313" key="3">
    <source>
        <dbReference type="Proteomes" id="UP000485058"/>
    </source>
</evidence>
<feature type="non-terminal residue" evidence="2">
    <location>
        <position position="88"/>
    </location>
</feature>
<dbReference type="Proteomes" id="UP000485058">
    <property type="component" value="Unassembled WGS sequence"/>
</dbReference>
<evidence type="ECO:0000259" key="1">
    <source>
        <dbReference type="Pfam" id="PF25761"/>
    </source>
</evidence>
<dbReference type="EMBL" id="BLLF01002516">
    <property type="protein sequence ID" value="GFH24362.1"/>
    <property type="molecule type" value="Genomic_DNA"/>
</dbReference>
<protein>
    <recommendedName>
        <fullName evidence="1">PATROL1-like C-terminal domain-containing protein</fullName>
    </recommendedName>
</protein>
<sequence length="88" mass="9319">MVPGLTRLPAWRVAWSSSRAERLGTWVERALQQEAWSGVEGAQGGCAQSAVDVMAAVHDALEGLWGMRLPLPPAPLGLLLQGCEAALV</sequence>
<name>A0A6A0A3H1_HAELA</name>
<proteinExistence type="predicted"/>
<dbReference type="Pfam" id="PF25761">
    <property type="entry name" value="TPR_PATROL1"/>
    <property type="match status" value="1"/>
</dbReference>
<dbReference type="InterPro" id="IPR057984">
    <property type="entry name" value="PATROL1_C"/>
</dbReference>
<dbReference type="PANTHER" id="PTHR31280">
    <property type="entry name" value="PROTEIN UNC-13 HOMOLOG"/>
    <property type="match status" value="1"/>
</dbReference>
<comment type="caution">
    <text evidence="2">The sequence shown here is derived from an EMBL/GenBank/DDBJ whole genome shotgun (WGS) entry which is preliminary data.</text>
</comment>
<reference evidence="2 3" key="1">
    <citation type="submission" date="2020-02" db="EMBL/GenBank/DDBJ databases">
        <title>Draft genome sequence of Haematococcus lacustris strain NIES-144.</title>
        <authorList>
            <person name="Morimoto D."/>
            <person name="Nakagawa S."/>
            <person name="Yoshida T."/>
            <person name="Sawayama S."/>
        </authorList>
    </citation>
    <scope>NUCLEOTIDE SEQUENCE [LARGE SCALE GENOMIC DNA]</scope>
    <source>
        <strain evidence="2 3">NIES-144</strain>
    </source>
</reference>